<evidence type="ECO:0000256" key="2">
    <source>
        <dbReference type="ARBA" id="ARBA00022448"/>
    </source>
</evidence>
<dbReference type="PROSITE" id="PS50893">
    <property type="entry name" value="ABC_TRANSPORTER_2"/>
    <property type="match status" value="2"/>
</dbReference>
<feature type="transmembrane region" description="Helical" evidence="10">
    <location>
        <begin position="130"/>
        <end position="148"/>
    </location>
</feature>
<proteinExistence type="predicted"/>
<feature type="domain" description="ABC transporter" evidence="11">
    <location>
        <begin position="1214"/>
        <end position="1451"/>
    </location>
</feature>
<dbReference type="CDD" id="cd03244">
    <property type="entry name" value="ABCC_MRP_domain2"/>
    <property type="match status" value="1"/>
</dbReference>
<dbReference type="PANTHER" id="PTHR24223:SF356">
    <property type="entry name" value="ATP-BINDING CASSETTE TRANSPORTER ABC4"/>
    <property type="match status" value="1"/>
</dbReference>
<evidence type="ECO:0000256" key="7">
    <source>
        <dbReference type="ARBA" id="ARBA00022989"/>
    </source>
</evidence>
<evidence type="ECO:0008006" key="15">
    <source>
        <dbReference type="Google" id="ProtNLM"/>
    </source>
</evidence>
<dbReference type="CDD" id="cd18604">
    <property type="entry name" value="ABC_6TM_VMR1_D2_like"/>
    <property type="match status" value="1"/>
</dbReference>
<feature type="transmembrane region" description="Helical" evidence="10">
    <location>
        <begin position="168"/>
        <end position="187"/>
    </location>
</feature>
<feature type="transmembrane region" description="Helical" evidence="10">
    <location>
        <begin position="426"/>
        <end position="447"/>
    </location>
</feature>
<dbReference type="PROSITE" id="PS00211">
    <property type="entry name" value="ABC_TRANSPORTER_1"/>
    <property type="match status" value="1"/>
</dbReference>
<dbReference type="Gene3D" id="3.40.50.300">
    <property type="entry name" value="P-loop containing nucleotide triphosphate hydrolases"/>
    <property type="match status" value="2"/>
</dbReference>
<feature type="transmembrane region" description="Helical" evidence="10">
    <location>
        <begin position="1152"/>
        <end position="1171"/>
    </location>
</feature>
<evidence type="ECO:0000256" key="3">
    <source>
        <dbReference type="ARBA" id="ARBA00022692"/>
    </source>
</evidence>
<dbReference type="FunFam" id="1.20.1560.10:FF:000013">
    <property type="entry name" value="ABC transporter C family member 2"/>
    <property type="match status" value="1"/>
</dbReference>
<evidence type="ECO:0000313" key="14">
    <source>
        <dbReference type="Proteomes" id="UP001383192"/>
    </source>
</evidence>
<feature type="domain" description="ABC transporter" evidence="11">
    <location>
        <begin position="605"/>
        <end position="842"/>
    </location>
</feature>
<feature type="transmembrane region" description="Helical" evidence="10">
    <location>
        <begin position="939"/>
        <end position="960"/>
    </location>
</feature>
<dbReference type="InterPro" id="IPR011527">
    <property type="entry name" value="ABC1_TM_dom"/>
</dbReference>
<keyword evidence="8 10" id="KW-0472">Membrane</keyword>
<accession>A0AAW0DV47</accession>
<evidence type="ECO:0000256" key="8">
    <source>
        <dbReference type="ARBA" id="ARBA00023136"/>
    </source>
</evidence>
<evidence type="ECO:0000256" key="9">
    <source>
        <dbReference type="SAM" id="MobiDB-lite"/>
    </source>
</evidence>
<evidence type="ECO:0000256" key="5">
    <source>
        <dbReference type="ARBA" id="ARBA00022741"/>
    </source>
</evidence>
<dbReference type="CDD" id="cd18596">
    <property type="entry name" value="ABC_6TM_VMR1_D1_like"/>
    <property type="match status" value="1"/>
</dbReference>
<protein>
    <recommendedName>
        <fullName evidence="15">P-loop containing nucleoside triphosphate hydrolase protein</fullName>
    </recommendedName>
</protein>
<dbReference type="CDD" id="cd03250">
    <property type="entry name" value="ABCC_MRP_domain1"/>
    <property type="match status" value="1"/>
</dbReference>
<dbReference type="InterPro" id="IPR036640">
    <property type="entry name" value="ABC1_TM_sf"/>
</dbReference>
<dbReference type="FunFam" id="3.40.50.300:FF:000838">
    <property type="entry name" value="ABC multidrug transporter (Eurofung)"/>
    <property type="match status" value="1"/>
</dbReference>
<dbReference type="InterPro" id="IPR017871">
    <property type="entry name" value="ABC_transporter-like_CS"/>
</dbReference>
<dbReference type="InterPro" id="IPR003439">
    <property type="entry name" value="ABC_transporter-like_ATP-bd"/>
</dbReference>
<gene>
    <name evidence="13" type="ORF">VNI00_003060</name>
</gene>
<comment type="caution">
    <text evidence="13">The sequence shown here is derived from an EMBL/GenBank/DDBJ whole genome shotgun (WGS) entry which is preliminary data.</text>
</comment>
<dbReference type="SMART" id="SM00382">
    <property type="entry name" value="AAA"/>
    <property type="match status" value="2"/>
</dbReference>
<dbReference type="InterPro" id="IPR027417">
    <property type="entry name" value="P-loop_NTPase"/>
</dbReference>
<keyword evidence="2" id="KW-0813">Transport</keyword>
<dbReference type="EMBL" id="JAYKXP010000007">
    <property type="protein sequence ID" value="KAK7056504.1"/>
    <property type="molecule type" value="Genomic_DNA"/>
</dbReference>
<dbReference type="Gene3D" id="1.20.1560.10">
    <property type="entry name" value="ABC transporter type 1, transmembrane domain"/>
    <property type="match status" value="2"/>
</dbReference>
<feature type="transmembrane region" description="Helical" evidence="10">
    <location>
        <begin position="893"/>
        <end position="919"/>
    </location>
</feature>
<keyword evidence="6" id="KW-0067">ATP-binding</keyword>
<dbReference type="SUPFAM" id="SSF52540">
    <property type="entry name" value="P-loop containing nucleoside triphosphate hydrolases"/>
    <property type="match status" value="2"/>
</dbReference>
<feature type="transmembrane region" description="Helical" evidence="10">
    <location>
        <begin position="1128"/>
        <end position="1146"/>
    </location>
</feature>
<dbReference type="GO" id="GO:0016887">
    <property type="term" value="F:ATP hydrolysis activity"/>
    <property type="evidence" value="ECO:0007669"/>
    <property type="project" value="InterPro"/>
</dbReference>
<evidence type="ECO:0000259" key="12">
    <source>
        <dbReference type="PROSITE" id="PS50929"/>
    </source>
</evidence>
<evidence type="ECO:0000256" key="1">
    <source>
        <dbReference type="ARBA" id="ARBA00004141"/>
    </source>
</evidence>
<feature type="transmembrane region" description="Helical" evidence="10">
    <location>
        <begin position="284"/>
        <end position="305"/>
    </location>
</feature>
<keyword evidence="7 10" id="KW-1133">Transmembrane helix</keyword>
<dbReference type="GO" id="GO:0016020">
    <property type="term" value="C:membrane"/>
    <property type="evidence" value="ECO:0007669"/>
    <property type="project" value="UniProtKB-SubCell"/>
</dbReference>
<dbReference type="SUPFAM" id="SSF90123">
    <property type="entry name" value="ABC transporter transmembrane region"/>
    <property type="match status" value="2"/>
</dbReference>
<feature type="transmembrane region" description="Helical" evidence="10">
    <location>
        <begin position="453"/>
        <end position="473"/>
    </location>
</feature>
<feature type="transmembrane region" description="Helical" evidence="10">
    <location>
        <begin position="1031"/>
        <end position="1052"/>
    </location>
</feature>
<sequence length="1469" mass="163171">MSVPDLARTTPESQITMGLGFLVNEHWNPWDNANIPAYASALSFTALVVTSCYKRAKETKHAEDRDAQEVPSISTRIHPLQRLQAGMCIALLSLTFLTRSITPVPMIATFTYVAIFSVLALITPTYTRDICAHHLNAVLTVSLLVYTYRDLFPLATLHLRPQDEHEGALLWWKIGVLGLATLLPLVIPRQYKPINPKKPYATPHPEQTASLLSLICFSFMDPTVSLASRVSHMSVDQMPPLADYDAAEHLREKSTSHVASFSRGPQIQRHHVFWSILHLVRRDYTNMVIMVVIQTIGKFIVPVSVNQLLRYLEGSKNEFFIQARPWFWVLMIFVGPNLAALSMERYMLLALRSLTQINSILIQIIFSHALRIRMKAQAPPVRNSQNPTLGEQQATLKNAQKSSWLEGKINNLVTTDLNNILNGPHLPYLVAYVPLQLLFSVIFLYSILGWSAFVAFGCTILLLPVPGYFASFTHKIQAEKMKRTDERVEVVTETMKVLRMVKFFGWENKMSSLIAEKREQELKWIKKYWRLRLVIQIVKTQCTFIVGLLGRLITSKVSLDRINEFLVETEVLDTFSPDHSDQNVYSTISSSEIGVHEALFTWSKETFDDPHANQARFVLSVEGTLKFKRGCLNLIVGPTGSGKTSLLMALLGELHFIPLKPDSYVSLPRAGGLAYAAQESWVQNDTIRDNILFGSTYEEERYQKVIYQCGLEKDLALFDAGDQTEVGEKGVTLSGGQKARVTLARAVYSPAEILVLDDVLAALEADSMIAPPSVHTAKWIVEKCLRGDLLKGRTVILVTHNLPLTVPLAEVVISVKDGKVTSGGAIDNILNQDTPTNEDEETKSTEKEDILIFSDDKKSKADGKLIVAEEVQMGRVGFSPVKLYLNAFGGSHAVFALTIYVGSLMVSGALNVAQTWYLGYWATQYELMPPSEVPVLRNFGIYGLLLLMALIALGITYTYFSYSAVRAARTIHKKLLSSVLNTTLRWLDMTPVSRILTRCTADIDAVDMLIPSTTYDFGILVTKMITQLGALAIYTPVFIVPGVVIALVGNWLRNKYITAVMCTRRELSKAQAPVLAQFETAIAGIVSIRAYGASDVFEQELRRRIDVYTRVGRTNSNLGRWLASRVELLGALFSCGLAAYLVYYSGAGASGAGFSLNMAVTFSGAIIYVLFSVNDLEMKANSLERIEGYLDIEQEPMPTKEHETPAYWPVSGDLRAEHLSARYSPEGPQVLHDLNFHIRSGERVGVVGRTGSGKSSLTLSLLRCIPTEGDVYYDGLKTSNINLDALRSKITIIPQMPELLSGSLRQNLDPFGQYDDATLNDVLRSAGLFELQKTKHEGRITLDTGISSGGTNLSVGQRQIIALARAILRKSKVLILDEATSAIDYETDSIIQQSLRNELGGDTTVITIAHRLQTIMDADRIMVLDAGNIVEFDTPKELLRKEGGLLRVLVNESADSDVLLAMAEGKSRE</sequence>
<dbReference type="Proteomes" id="UP001383192">
    <property type="component" value="Unassembled WGS sequence"/>
</dbReference>
<dbReference type="GO" id="GO:0005524">
    <property type="term" value="F:ATP binding"/>
    <property type="evidence" value="ECO:0007669"/>
    <property type="project" value="UniProtKB-KW"/>
</dbReference>
<dbReference type="Pfam" id="PF00005">
    <property type="entry name" value="ABC_tran"/>
    <property type="match status" value="2"/>
</dbReference>
<evidence type="ECO:0000259" key="11">
    <source>
        <dbReference type="PROSITE" id="PS50893"/>
    </source>
</evidence>
<feature type="transmembrane region" description="Helical" evidence="10">
    <location>
        <begin position="107"/>
        <end position="123"/>
    </location>
</feature>
<dbReference type="GO" id="GO:0140359">
    <property type="term" value="F:ABC-type transporter activity"/>
    <property type="evidence" value="ECO:0007669"/>
    <property type="project" value="InterPro"/>
</dbReference>
<keyword evidence="14" id="KW-1185">Reference proteome</keyword>
<dbReference type="PROSITE" id="PS50929">
    <property type="entry name" value="ABC_TM1F"/>
    <property type="match status" value="2"/>
</dbReference>
<dbReference type="PANTHER" id="PTHR24223">
    <property type="entry name" value="ATP-BINDING CASSETTE SUB-FAMILY C"/>
    <property type="match status" value="1"/>
</dbReference>
<evidence type="ECO:0000256" key="10">
    <source>
        <dbReference type="SAM" id="Phobius"/>
    </source>
</evidence>
<feature type="domain" description="ABC transmembrane type-1" evidence="12">
    <location>
        <begin position="903"/>
        <end position="1185"/>
    </location>
</feature>
<feature type="region of interest" description="Disordered" evidence="9">
    <location>
        <begin position="826"/>
        <end position="846"/>
    </location>
</feature>
<dbReference type="InterPro" id="IPR003593">
    <property type="entry name" value="AAA+_ATPase"/>
</dbReference>
<comment type="subcellular location">
    <subcellularLocation>
        <location evidence="1">Membrane</location>
        <topology evidence="1">Multi-pass membrane protein</topology>
    </subcellularLocation>
</comment>
<reference evidence="13 14" key="1">
    <citation type="submission" date="2024-01" db="EMBL/GenBank/DDBJ databases">
        <title>A draft genome for a cacao thread blight-causing isolate of Paramarasmius palmivorus.</title>
        <authorList>
            <person name="Baruah I.K."/>
            <person name="Bukari Y."/>
            <person name="Amoako-Attah I."/>
            <person name="Meinhardt L.W."/>
            <person name="Bailey B.A."/>
            <person name="Cohen S.P."/>
        </authorList>
    </citation>
    <scope>NUCLEOTIDE SEQUENCE [LARGE SCALE GENOMIC DNA]</scope>
    <source>
        <strain evidence="13 14">GH-12</strain>
    </source>
</reference>
<feature type="transmembrane region" description="Helical" evidence="10">
    <location>
        <begin position="325"/>
        <end position="343"/>
    </location>
</feature>
<keyword evidence="4" id="KW-0677">Repeat</keyword>
<evidence type="ECO:0000313" key="13">
    <source>
        <dbReference type="EMBL" id="KAK7056504.1"/>
    </source>
</evidence>
<dbReference type="InterPro" id="IPR050173">
    <property type="entry name" value="ABC_transporter_C-like"/>
</dbReference>
<keyword evidence="3 10" id="KW-0812">Transmembrane</keyword>
<feature type="domain" description="ABC transmembrane type-1" evidence="12">
    <location>
        <begin position="407"/>
        <end position="538"/>
    </location>
</feature>
<evidence type="ECO:0000256" key="4">
    <source>
        <dbReference type="ARBA" id="ARBA00022737"/>
    </source>
</evidence>
<evidence type="ECO:0000256" key="6">
    <source>
        <dbReference type="ARBA" id="ARBA00022840"/>
    </source>
</evidence>
<dbReference type="Pfam" id="PF00664">
    <property type="entry name" value="ABC_membrane"/>
    <property type="match status" value="2"/>
</dbReference>
<keyword evidence="5" id="KW-0547">Nucleotide-binding</keyword>
<organism evidence="13 14">
    <name type="scientific">Paramarasmius palmivorus</name>
    <dbReference type="NCBI Taxonomy" id="297713"/>
    <lineage>
        <taxon>Eukaryota</taxon>
        <taxon>Fungi</taxon>
        <taxon>Dikarya</taxon>
        <taxon>Basidiomycota</taxon>
        <taxon>Agaricomycotina</taxon>
        <taxon>Agaricomycetes</taxon>
        <taxon>Agaricomycetidae</taxon>
        <taxon>Agaricales</taxon>
        <taxon>Marasmiineae</taxon>
        <taxon>Marasmiaceae</taxon>
        <taxon>Paramarasmius</taxon>
    </lineage>
</organism>
<name>A0AAW0DV47_9AGAR</name>